<dbReference type="PANTHER" id="PTHR48444:SF1">
    <property type="entry name" value="DNA TOPOISOMERASE 6 SUBUNIT B"/>
    <property type="match status" value="1"/>
</dbReference>
<accession>E3GXR3</accession>
<evidence type="ECO:0000256" key="2">
    <source>
        <dbReference type="ARBA" id="ARBA00022840"/>
    </source>
</evidence>
<feature type="domain" description="Histidine kinase/HSP90-like ATPase" evidence="7">
    <location>
        <begin position="32"/>
        <end position="155"/>
    </location>
</feature>
<dbReference type="Gene3D" id="3.30.565.10">
    <property type="entry name" value="Histidine kinase-like ATPase, C-terminal domain"/>
    <property type="match status" value="1"/>
</dbReference>
<dbReference type="SUPFAM" id="SSF54211">
    <property type="entry name" value="Ribosomal protein S5 domain 2-like"/>
    <property type="match status" value="1"/>
</dbReference>
<comment type="function">
    <text evidence="6">Relaxes both positive and negative superturns and exhibits a strong decatenase activity.</text>
</comment>
<reference evidence="8 9" key="1">
    <citation type="journal article" date="2010" name="Stand. Genomic Sci.">
        <title>Complete genome sequence of Methanothermus fervidus type strain (V24S).</title>
        <authorList>
            <person name="Anderson I."/>
            <person name="Djao O.D."/>
            <person name="Misra M."/>
            <person name="Chertkov O."/>
            <person name="Nolan M."/>
            <person name="Lucas S."/>
            <person name="Lapidus A."/>
            <person name="Del Rio T.G."/>
            <person name="Tice H."/>
            <person name="Cheng J.F."/>
            <person name="Tapia R."/>
            <person name="Han C."/>
            <person name="Goodwin L."/>
            <person name="Pitluck S."/>
            <person name="Liolios K."/>
            <person name="Ivanova N."/>
            <person name="Mavromatis K."/>
            <person name="Mikhailova N."/>
            <person name="Pati A."/>
            <person name="Brambilla E."/>
            <person name="Chen A."/>
            <person name="Palaniappan K."/>
            <person name="Land M."/>
            <person name="Hauser L."/>
            <person name="Chang Y.J."/>
            <person name="Jeffries C.D."/>
            <person name="Sikorski J."/>
            <person name="Spring S."/>
            <person name="Rohde M."/>
            <person name="Eichinger K."/>
            <person name="Huber H."/>
            <person name="Wirth R."/>
            <person name="Goker M."/>
            <person name="Detter J.C."/>
            <person name="Woyke T."/>
            <person name="Bristow J."/>
            <person name="Eisen J.A."/>
            <person name="Markowitz V."/>
            <person name="Hugenholtz P."/>
            <person name="Klenk H.P."/>
            <person name="Kyrpides N.C."/>
        </authorList>
    </citation>
    <scope>NUCLEOTIDE SEQUENCE [LARGE SCALE GENOMIC DNA]</scope>
    <source>
        <strain evidence="9">ATCC 43054 / DSM 2088 / JCM 10308 / V24 S</strain>
    </source>
</reference>
<evidence type="ECO:0000256" key="3">
    <source>
        <dbReference type="ARBA" id="ARBA00023029"/>
    </source>
</evidence>
<dbReference type="NCBIfam" id="TIGR01052">
    <property type="entry name" value="top6b"/>
    <property type="match status" value="1"/>
</dbReference>
<dbReference type="HOGENOM" id="CLU_006403_0_0_2"/>
<dbReference type="GO" id="GO:0006265">
    <property type="term" value="P:DNA topological change"/>
    <property type="evidence" value="ECO:0007669"/>
    <property type="project" value="UniProtKB-UniRule"/>
</dbReference>
<dbReference type="AlphaFoldDB" id="E3GXR3"/>
<dbReference type="Pfam" id="PF09239">
    <property type="entry name" value="Topo-VIb_trans"/>
    <property type="match status" value="1"/>
</dbReference>
<dbReference type="EMBL" id="CP002278">
    <property type="protein sequence ID" value="ADP77095.1"/>
    <property type="molecule type" value="Genomic_DNA"/>
</dbReference>
<dbReference type="InterPro" id="IPR005734">
    <property type="entry name" value="TopoVI_B"/>
</dbReference>
<feature type="binding site" evidence="6">
    <location>
        <position position="79"/>
    </location>
    <ligand>
        <name>ATP</name>
        <dbReference type="ChEBI" id="CHEBI:30616"/>
    </ligand>
</feature>
<dbReference type="GO" id="GO:0003918">
    <property type="term" value="F:DNA topoisomerase type II (double strand cut, ATP-hydrolyzing) activity"/>
    <property type="evidence" value="ECO:0007669"/>
    <property type="project" value="UniProtKB-UniRule"/>
</dbReference>
<dbReference type="STRING" id="523846.Mfer_0292"/>
<keyword evidence="9" id="KW-1185">Reference proteome</keyword>
<dbReference type="Pfam" id="PF02518">
    <property type="entry name" value="HATPase_c"/>
    <property type="match status" value="1"/>
</dbReference>
<name>E3GXR3_METFV</name>
<protein>
    <recommendedName>
        <fullName evidence="6">Type 2 DNA topoisomerase 6 subunit B</fullName>
        <ecNumber evidence="6">5.6.2.2</ecNumber>
    </recommendedName>
    <alternativeName>
        <fullName evidence="6">Type II DNA topoisomerase VI subunit B</fullName>
        <shortName evidence="6">TopoVI-B</shortName>
    </alternativeName>
</protein>
<evidence type="ECO:0000256" key="6">
    <source>
        <dbReference type="HAMAP-Rule" id="MF_00322"/>
    </source>
</evidence>
<evidence type="ECO:0000256" key="1">
    <source>
        <dbReference type="ARBA" id="ARBA00022741"/>
    </source>
</evidence>
<dbReference type="Gene3D" id="1.10.8.50">
    <property type="match status" value="1"/>
</dbReference>
<proteinExistence type="inferred from homology"/>
<dbReference type="Gene3D" id="3.30.230.10">
    <property type="match status" value="1"/>
</dbReference>
<dbReference type="OrthoDB" id="65493at2157"/>
<evidence type="ECO:0000256" key="5">
    <source>
        <dbReference type="ARBA" id="ARBA00023235"/>
    </source>
</evidence>
<dbReference type="InterPro" id="IPR036890">
    <property type="entry name" value="HATPase_C_sf"/>
</dbReference>
<dbReference type="KEGG" id="mfv:Mfer_0292"/>
<comment type="catalytic activity">
    <reaction evidence="6">
        <text>ATP-dependent breakage, passage and rejoining of double-stranded DNA.</text>
        <dbReference type="EC" id="5.6.2.2"/>
    </reaction>
</comment>
<feature type="binding site" evidence="6">
    <location>
        <position position="435"/>
    </location>
    <ligand>
        <name>ATP</name>
        <dbReference type="ChEBI" id="CHEBI:30616"/>
    </ligand>
</feature>
<keyword evidence="1 6" id="KW-0547">Nucleotide-binding</keyword>
<dbReference type="Proteomes" id="UP000002315">
    <property type="component" value="Chromosome"/>
</dbReference>
<feature type="binding site" evidence="6">
    <location>
        <begin position="109"/>
        <end position="116"/>
    </location>
    <ligand>
        <name>ATP</name>
        <dbReference type="ChEBI" id="CHEBI:30616"/>
    </ligand>
</feature>
<evidence type="ECO:0000313" key="9">
    <source>
        <dbReference type="Proteomes" id="UP000002315"/>
    </source>
</evidence>
<dbReference type="EC" id="5.6.2.2" evidence="6"/>
<dbReference type="GO" id="GO:0003677">
    <property type="term" value="F:DNA binding"/>
    <property type="evidence" value="ECO:0007669"/>
    <property type="project" value="UniProtKB-UniRule"/>
</dbReference>
<dbReference type="HAMAP" id="MF_00322">
    <property type="entry name" value="Top6B"/>
    <property type="match status" value="1"/>
</dbReference>
<organism evidence="8 9">
    <name type="scientific">Methanothermus fervidus (strain ATCC 43054 / DSM 2088 / JCM 10308 / V24 S)</name>
    <dbReference type="NCBI Taxonomy" id="523846"/>
    <lineage>
        <taxon>Archaea</taxon>
        <taxon>Methanobacteriati</taxon>
        <taxon>Methanobacteriota</taxon>
        <taxon>Methanomada group</taxon>
        <taxon>Methanobacteria</taxon>
        <taxon>Methanobacteriales</taxon>
        <taxon>Methanothermaceae</taxon>
        <taxon>Methanothermus</taxon>
    </lineage>
</organism>
<dbReference type="PANTHER" id="PTHR48444">
    <property type="entry name" value="DNA TOPOISOMERASE 6 SUBUNIT B"/>
    <property type="match status" value="1"/>
</dbReference>
<dbReference type="InterPro" id="IPR003594">
    <property type="entry name" value="HATPase_dom"/>
</dbReference>
<feature type="binding site" evidence="6">
    <location>
        <position position="47"/>
    </location>
    <ligand>
        <name>ATP</name>
        <dbReference type="ChEBI" id="CHEBI:30616"/>
    </ligand>
</feature>
<dbReference type="SUPFAM" id="SSF46946">
    <property type="entry name" value="S13-like H2TH domain"/>
    <property type="match status" value="1"/>
</dbReference>
<dbReference type="CDD" id="cd00823">
    <property type="entry name" value="TopoIIB_Trans"/>
    <property type="match status" value="1"/>
</dbReference>
<keyword evidence="3 6" id="KW-0799">Topoisomerase</keyword>
<dbReference type="PIRSF" id="PIRSF006553">
    <property type="entry name" value="TopoVI_B"/>
    <property type="match status" value="1"/>
</dbReference>
<dbReference type="SUPFAM" id="SSF55874">
    <property type="entry name" value="ATPase domain of HSP90 chaperone/DNA topoisomerase II/histidine kinase"/>
    <property type="match status" value="1"/>
</dbReference>
<dbReference type="InterPro" id="IPR015320">
    <property type="entry name" value="TopoVI_B_transducer"/>
</dbReference>
<keyword evidence="4 6" id="KW-0238">DNA-binding</keyword>
<dbReference type="GO" id="GO:0005524">
    <property type="term" value="F:ATP binding"/>
    <property type="evidence" value="ECO:0007669"/>
    <property type="project" value="UniProtKB-UniRule"/>
</dbReference>
<feature type="binding site" evidence="6">
    <location>
        <begin position="100"/>
        <end position="101"/>
    </location>
    <ligand>
        <name>ATP</name>
        <dbReference type="ChEBI" id="CHEBI:30616"/>
    </ligand>
</feature>
<sequence length="521" mass="59354">MEKQASDLFKEFKELTPSEFFRKNRQMLGFSGKIRSLTMVFHELITNSLDAAEEAGILPNIEIELERIDKDYYVLRHQDNGPGIPEDYVPKVFCKMFAGSKFRNIQSRGQQGLGCSGCVLFSQMTTGKPVRVISKYKEDGEIKGVEMLLQLDEKKNEGVILEKNEVDPDGTGVFVELHLKDVTYSRSEQGAFEYIRRTMIGNPHAQITFKDPRGKIYKFKRASTKIPPLPKEIPPHPKGITADDLLYMAKHSNRRKIKTFLMASLSRMSQNKIKELEKLVNVDLDKRPKDLKWDEAEEIVNAFKKMDFMSPPTSGLIPIGESQIEKSMKKMLNPEFVASTTRKPATYKGGIPFITEAAIAYGGNAGRKVGDQRKSEIIRFANRVPLTFDQGSCAITEAVKSIDWKRYGVRDFENSPISVFVNIVSTNVPYLSTGKQSIAPEPEILHEVRQAVMDVARKLRRYLRSKAIAREELQKYRLFKKYIPIIIKEAAKLAETSTPNYNNFLKKIVEKRNIPGEINEK</sequence>
<dbReference type="GO" id="GO:0006260">
    <property type="term" value="P:DNA replication"/>
    <property type="evidence" value="ECO:0007669"/>
    <property type="project" value="UniProtKB-UniRule"/>
</dbReference>
<keyword evidence="2 6" id="KW-0067">ATP-binding</keyword>
<evidence type="ECO:0000256" key="4">
    <source>
        <dbReference type="ARBA" id="ARBA00023125"/>
    </source>
</evidence>
<dbReference type="SMART" id="SM00387">
    <property type="entry name" value="HATPase_c"/>
    <property type="match status" value="1"/>
</dbReference>
<comment type="similarity">
    <text evidence="6">Belongs to the TOP6B family.</text>
</comment>
<keyword evidence="5 6" id="KW-0413">Isomerase</keyword>
<evidence type="ECO:0000259" key="7">
    <source>
        <dbReference type="SMART" id="SM00387"/>
    </source>
</evidence>
<comment type="subunit">
    <text evidence="6">Homodimer. Heterotetramer of two Top6A and two Top6B chains.</text>
</comment>
<dbReference type="InterPro" id="IPR020568">
    <property type="entry name" value="Ribosomal_Su5_D2-typ_SF"/>
</dbReference>
<dbReference type="NCBIfam" id="NF003218">
    <property type="entry name" value="PRK04184.1"/>
    <property type="match status" value="1"/>
</dbReference>
<evidence type="ECO:0000313" key="8">
    <source>
        <dbReference type="EMBL" id="ADP77095.1"/>
    </source>
</evidence>
<gene>
    <name evidence="6" type="primary">top6B</name>
    <name evidence="8" type="ordered locus">Mfer_0292</name>
</gene>
<dbReference type="InterPro" id="IPR014721">
    <property type="entry name" value="Ribsml_uS5_D2-typ_fold_subgr"/>
</dbReference>
<dbReference type="InterPro" id="IPR010979">
    <property type="entry name" value="Ribosomal_uS13-like_H2TH"/>
</dbReference>